<gene>
    <name evidence="2" type="primary">LOC106815774</name>
</gene>
<evidence type="ECO:0000313" key="2">
    <source>
        <dbReference type="RefSeq" id="XP_014675767.1"/>
    </source>
</evidence>
<protein>
    <submittedName>
        <fullName evidence="2">Bis(5'-adenosyl)-triphosphatase enpp4-like</fullName>
    </submittedName>
</protein>
<reference evidence="2" key="1">
    <citation type="submission" date="2025-08" db="UniProtKB">
        <authorList>
            <consortium name="RefSeq"/>
        </authorList>
    </citation>
    <scope>IDENTIFICATION</scope>
</reference>
<dbReference type="PANTHER" id="PTHR10151">
    <property type="entry name" value="ECTONUCLEOTIDE PYROPHOSPHATASE/PHOSPHODIESTERASE"/>
    <property type="match status" value="1"/>
</dbReference>
<dbReference type="SUPFAM" id="SSF53649">
    <property type="entry name" value="Alkaline phosphatase-like"/>
    <property type="match status" value="1"/>
</dbReference>
<dbReference type="PANTHER" id="PTHR10151:SF120">
    <property type="entry name" value="BIS(5'-ADENOSYL)-TRIPHOSPHATASE"/>
    <property type="match status" value="1"/>
</dbReference>
<proteinExistence type="predicted"/>
<dbReference type="Pfam" id="PF01663">
    <property type="entry name" value="Phosphodiest"/>
    <property type="match status" value="1"/>
</dbReference>
<keyword evidence="1" id="KW-1185">Reference proteome</keyword>
<dbReference type="Proteomes" id="UP000695022">
    <property type="component" value="Unplaced"/>
</dbReference>
<dbReference type="Gene3D" id="3.40.720.10">
    <property type="entry name" value="Alkaline Phosphatase, subunit A"/>
    <property type="match status" value="1"/>
</dbReference>
<dbReference type="InterPro" id="IPR002591">
    <property type="entry name" value="Phosphodiest/P_Trfase"/>
</dbReference>
<evidence type="ECO:0000313" key="1">
    <source>
        <dbReference type="Proteomes" id="UP000695022"/>
    </source>
</evidence>
<name>A0ABM1EU96_PRICU</name>
<accession>A0ABM1EU96</accession>
<dbReference type="GeneID" id="106815774"/>
<sequence length="222" mass="25100">MTHHTIARLRSWDGVRSPEFNDNAGRLHRQRHLQGRIDSGFRRTYLPHGEEDTIYEQLSKLDHITAWRKRDVPSYYHYSNNPRIADIVVMADEHWAIATNAVSLSMSRPWFPNPYKGDHGYDNRAMSMHPFFVARGPAFRKGLISEPFANVNVYPLMCEILGLAPAPNNGSIANVKHLLREELTGLIQKPGSVNPFSVSAQLLPNIISICVGVAVFSMLVLQ</sequence>
<dbReference type="InterPro" id="IPR017850">
    <property type="entry name" value="Alkaline_phosphatase_core_sf"/>
</dbReference>
<dbReference type="RefSeq" id="XP_014675767.1">
    <property type="nucleotide sequence ID" value="XM_014820281.1"/>
</dbReference>
<organism evidence="1 2">
    <name type="scientific">Priapulus caudatus</name>
    <name type="common">Priapulid worm</name>
    <dbReference type="NCBI Taxonomy" id="37621"/>
    <lineage>
        <taxon>Eukaryota</taxon>
        <taxon>Metazoa</taxon>
        <taxon>Ecdysozoa</taxon>
        <taxon>Scalidophora</taxon>
        <taxon>Priapulida</taxon>
        <taxon>Priapulimorpha</taxon>
        <taxon>Priapulimorphida</taxon>
        <taxon>Priapulidae</taxon>
        <taxon>Priapulus</taxon>
    </lineage>
</organism>